<dbReference type="AlphaFoldDB" id="A0A137P6S3"/>
<dbReference type="CDD" id="cd23814">
    <property type="entry name" value="UEV_AKTIP"/>
    <property type="match status" value="1"/>
</dbReference>
<accession>A0A137P6S3</accession>
<sequence>MSNLQRRATQASKPSGEIFDNSKGLKKFSSLENLKKNLMNNNKQDQQPDLSHWYFRRYEILTEFANLRNPNQCPSGIYVMPSNDINKWFGVIFVRSGYYQHATLKFQLDLLPDYPYSAPLVTFITDTFHPLVNQNGQFSLKPKFNPWVPKQHHILDVLFYLKKCFNKEAWRMYHNELHLFSRLAQQCAKVSNADSVLYDDYPSGNPVKFKPLSDSKFEEIRTHILGPDANNNTNSLQLTTNSGSNSPTKFLDSIKNNISNNINKLFEP</sequence>
<proteinExistence type="predicted"/>
<dbReference type="EMBL" id="KQ964497">
    <property type="protein sequence ID" value="KXN70634.1"/>
    <property type="molecule type" value="Genomic_DNA"/>
</dbReference>
<dbReference type="STRING" id="796925.A0A137P6S3"/>
<keyword evidence="4" id="KW-1185">Reference proteome</keyword>
<dbReference type="PROSITE" id="PS50127">
    <property type="entry name" value="UBC_2"/>
    <property type="match status" value="1"/>
</dbReference>
<evidence type="ECO:0000256" key="1">
    <source>
        <dbReference type="SAM" id="MobiDB-lite"/>
    </source>
</evidence>
<evidence type="ECO:0000313" key="4">
    <source>
        <dbReference type="Proteomes" id="UP000070444"/>
    </source>
</evidence>
<dbReference type="OrthoDB" id="5596422at2759"/>
<dbReference type="SUPFAM" id="SSF54495">
    <property type="entry name" value="UBC-like"/>
    <property type="match status" value="1"/>
</dbReference>
<name>A0A137P6S3_CONC2</name>
<dbReference type="Pfam" id="PF00179">
    <property type="entry name" value="UQ_con"/>
    <property type="match status" value="1"/>
</dbReference>
<dbReference type="Proteomes" id="UP000070444">
    <property type="component" value="Unassembled WGS sequence"/>
</dbReference>
<organism evidence="3 4">
    <name type="scientific">Conidiobolus coronatus (strain ATCC 28846 / CBS 209.66 / NRRL 28638)</name>
    <name type="common">Delacroixia coronata</name>
    <dbReference type="NCBI Taxonomy" id="796925"/>
    <lineage>
        <taxon>Eukaryota</taxon>
        <taxon>Fungi</taxon>
        <taxon>Fungi incertae sedis</taxon>
        <taxon>Zoopagomycota</taxon>
        <taxon>Entomophthoromycotina</taxon>
        <taxon>Entomophthoromycetes</taxon>
        <taxon>Entomophthorales</taxon>
        <taxon>Ancylistaceae</taxon>
        <taxon>Conidiobolus</taxon>
    </lineage>
</organism>
<feature type="compositionally biased region" description="Polar residues" evidence="1">
    <location>
        <begin position="1"/>
        <end position="13"/>
    </location>
</feature>
<feature type="region of interest" description="Disordered" evidence="1">
    <location>
        <begin position="1"/>
        <end position="21"/>
    </location>
</feature>
<feature type="domain" description="UBC core" evidence="2">
    <location>
        <begin position="55"/>
        <end position="205"/>
    </location>
</feature>
<dbReference type="InterPro" id="IPR016135">
    <property type="entry name" value="UBQ-conjugating_enzyme/RWD"/>
</dbReference>
<dbReference type="SMART" id="SM00212">
    <property type="entry name" value="UBCc"/>
    <property type="match status" value="1"/>
</dbReference>
<gene>
    <name evidence="3" type="ORF">CONCODRAFT_78752</name>
</gene>
<dbReference type="Gene3D" id="3.10.110.10">
    <property type="entry name" value="Ubiquitin Conjugating Enzyme"/>
    <property type="match status" value="1"/>
</dbReference>
<evidence type="ECO:0000259" key="2">
    <source>
        <dbReference type="PROSITE" id="PS50127"/>
    </source>
</evidence>
<protein>
    <submittedName>
        <fullName evidence="3">UBC-like protein</fullName>
    </submittedName>
</protein>
<evidence type="ECO:0000313" key="3">
    <source>
        <dbReference type="EMBL" id="KXN70634.1"/>
    </source>
</evidence>
<reference evidence="3 4" key="1">
    <citation type="journal article" date="2015" name="Genome Biol. Evol.">
        <title>Phylogenomic analyses indicate that early fungi evolved digesting cell walls of algal ancestors of land plants.</title>
        <authorList>
            <person name="Chang Y."/>
            <person name="Wang S."/>
            <person name="Sekimoto S."/>
            <person name="Aerts A.L."/>
            <person name="Choi C."/>
            <person name="Clum A."/>
            <person name="LaButti K.M."/>
            <person name="Lindquist E.A."/>
            <person name="Yee Ngan C."/>
            <person name="Ohm R.A."/>
            <person name="Salamov A.A."/>
            <person name="Grigoriev I.V."/>
            <person name="Spatafora J.W."/>
            <person name="Berbee M.L."/>
        </authorList>
    </citation>
    <scope>NUCLEOTIDE SEQUENCE [LARGE SCALE GENOMIC DNA]</scope>
    <source>
        <strain evidence="3 4">NRRL 28638</strain>
    </source>
</reference>
<dbReference type="OMA" id="LKNPNHC"/>
<dbReference type="InterPro" id="IPR000608">
    <property type="entry name" value="UBC"/>
</dbReference>